<sequence>RCIDKAEKNERNHSQIFTEEELIPFSHFRRYYDKDLNRDNLIQTDEQTIFHSLSTILQHTM</sequence>
<dbReference type="Proteomes" id="UP000676336">
    <property type="component" value="Unassembled WGS sequence"/>
</dbReference>
<reference evidence="1" key="1">
    <citation type="submission" date="2021-02" db="EMBL/GenBank/DDBJ databases">
        <authorList>
            <person name="Nowell W R."/>
        </authorList>
    </citation>
    <scope>NUCLEOTIDE SEQUENCE</scope>
</reference>
<organism evidence="1 2">
    <name type="scientific">Rotaria magnacalcarata</name>
    <dbReference type="NCBI Taxonomy" id="392030"/>
    <lineage>
        <taxon>Eukaryota</taxon>
        <taxon>Metazoa</taxon>
        <taxon>Spiralia</taxon>
        <taxon>Gnathifera</taxon>
        <taxon>Rotifera</taxon>
        <taxon>Eurotatoria</taxon>
        <taxon>Bdelloidea</taxon>
        <taxon>Philodinida</taxon>
        <taxon>Philodinidae</taxon>
        <taxon>Rotaria</taxon>
    </lineage>
</organism>
<dbReference type="EMBL" id="CAJOBI010122874">
    <property type="protein sequence ID" value="CAF4686812.1"/>
    <property type="molecule type" value="Genomic_DNA"/>
</dbReference>
<proteinExistence type="predicted"/>
<name>A0A8S3A015_9BILA</name>
<gene>
    <name evidence="1" type="ORF">SMN809_LOCUS42505</name>
</gene>
<comment type="caution">
    <text evidence="1">The sequence shown here is derived from an EMBL/GenBank/DDBJ whole genome shotgun (WGS) entry which is preliminary data.</text>
</comment>
<protein>
    <submittedName>
        <fullName evidence="1">Uncharacterized protein</fullName>
    </submittedName>
</protein>
<feature type="non-terminal residue" evidence="1">
    <location>
        <position position="1"/>
    </location>
</feature>
<accession>A0A8S3A015</accession>
<evidence type="ECO:0000313" key="2">
    <source>
        <dbReference type="Proteomes" id="UP000676336"/>
    </source>
</evidence>
<dbReference type="AlphaFoldDB" id="A0A8S3A015"/>
<evidence type="ECO:0000313" key="1">
    <source>
        <dbReference type="EMBL" id="CAF4686812.1"/>
    </source>
</evidence>